<comment type="caution">
    <text evidence="3">The sequence shown here is derived from an EMBL/GenBank/DDBJ whole genome shotgun (WGS) entry which is preliminary data.</text>
</comment>
<feature type="transmembrane region" description="Helical" evidence="2">
    <location>
        <begin position="34"/>
        <end position="56"/>
    </location>
</feature>
<feature type="region of interest" description="Disordered" evidence="1">
    <location>
        <begin position="1"/>
        <end position="30"/>
    </location>
</feature>
<proteinExistence type="predicted"/>
<feature type="compositionally biased region" description="Gly residues" evidence="1">
    <location>
        <begin position="21"/>
        <end position="30"/>
    </location>
</feature>
<dbReference type="Proteomes" id="UP000253507">
    <property type="component" value="Unassembled WGS sequence"/>
</dbReference>
<evidence type="ECO:0000313" key="3">
    <source>
        <dbReference type="EMBL" id="RCG24593.1"/>
    </source>
</evidence>
<keyword evidence="2" id="KW-0812">Transmembrane</keyword>
<accession>A0A367F2P7</accession>
<keyword evidence="2" id="KW-0472">Membrane</keyword>
<gene>
    <name evidence="3" type="ORF">DQ392_02430</name>
</gene>
<evidence type="ECO:0000313" key="4">
    <source>
        <dbReference type="Proteomes" id="UP000253507"/>
    </source>
</evidence>
<name>A0A367F2P7_9ACTN</name>
<organism evidence="3 4">
    <name type="scientific">Streptomyces reniochalinae</name>
    <dbReference type="NCBI Taxonomy" id="2250578"/>
    <lineage>
        <taxon>Bacteria</taxon>
        <taxon>Bacillati</taxon>
        <taxon>Actinomycetota</taxon>
        <taxon>Actinomycetes</taxon>
        <taxon>Kitasatosporales</taxon>
        <taxon>Streptomycetaceae</taxon>
        <taxon>Streptomyces</taxon>
    </lineage>
</organism>
<evidence type="ECO:0000256" key="2">
    <source>
        <dbReference type="SAM" id="Phobius"/>
    </source>
</evidence>
<dbReference type="AlphaFoldDB" id="A0A367F2P7"/>
<reference evidence="3 4" key="1">
    <citation type="submission" date="2018-06" db="EMBL/GenBank/DDBJ databases">
        <title>Streptomyces reniochalinae sp. nov. and Streptomyces diacarnus sp. nov. from marine sponges.</title>
        <authorList>
            <person name="Li L."/>
        </authorList>
    </citation>
    <scope>NUCLEOTIDE SEQUENCE [LARGE SCALE GENOMIC DNA]</scope>
    <source>
        <strain evidence="3 4">LHW50302</strain>
    </source>
</reference>
<dbReference type="EMBL" id="QOIM01000020">
    <property type="protein sequence ID" value="RCG24593.1"/>
    <property type="molecule type" value="Genomic_DNA"/>
</dbReference>
<dbReference type="RefSeq" id="WP_114013785.1">
    <property type="nucleotide sequence ID" value="NZ_QOIM01000020.1"/>
</dbReference>
<sequence>MTGHGGYGNGRVPRGHRPGPGAYGHGPGPGGHGLGLQLGVVFILGAPVTLTALGLLETRRLRRHHGVRLRGHPLTHGAR</sequence>
<evidence type="ECO:0000256" key="1">
    <source>
        <dbReference type="SAM" id="MobiDB-lite"/>
    </source>
</evidence>
<keyword evidence="4" id="KW-1185">Reference proteome</keyword>
<keyword evidence="2" id="KW-1133">Transmembrane helix</keyword>
<protein>
    <submittedName>
        <fullName evidence="3">Uncharacterized protein</fullName>
    </submittedName>
</protein>